<keyword evidence="2" id="KW-0732">Signal</keyword>
<feature type="signal peptide" evidence="2">
    <location>
        <begin position="1"/>
        <end position="19"/>
    </location>
</feature>
<evidence type="ECO:0000256" key="1">
    <source>
        <dbReference type="SAM" id="MobiDB-lite"/>
    </source>
</evidence>
<dbReference type="RefSeq" id="WP_161352552.1">
    <property type="nucleotide sequence ID" value="NZ_WTUX01000019.1"/>
</dbReference>
<evidence type="ECO:0000256" key="2">
    <source>
        <dbReference type="SAM" id="SignalP"/>
    </source>
</evidence>
<dbReference type="Pfam" id="PF11150">
    <property type="entry name" value="DUF2927"/>
    <property type="match status" value="1"/>
</dbReference>
<accession>A0A845M750</accession>
<evidence type="ECO:0000313" key="3">
    <source>
        <dbReference type="EMBL" id="MZR14428.1"/>
    </source>
</evidence>
<keyword evidence="4" id="KW-1185">Reference proteome</keyword>
<dbReference type="Proteomes" id="UP000467322">
    <property type="component" value="Unassembled WGS sequence"/>
</dbReference>
<protein>
    <submittedName>
        <fullName evidence="3">DUF2927 domain-containing protein</fullName>
    </submittedName>
</protein>
<feature type="region of interest" description="Disordered" evidence="1">
    <location>
        <begin position="27"/>
        <end position="47"/>
    </location>
</feature>
<dbReference type="AlphaFoldDB" id="A0A845M750"/>
<dbReference type="InterPro" id="IPR021323">
    <property type="entry name" value="DUF2927"/>
</dbReference>
<name>A0A845M750_9RHOB</name>
<dbReference type="EMBL" id="WTUX01000019">
    <property type="protein sequence ID" value="MZR14428.1"/>
    <property type="molecule type" value="Genomic_DNA"/>
</dbReference>
<sequence length="314" mass="34116">MTLKSVLLPAALAAAALLSGCEAPQSGAVATAPVPEPRPGSASVPKADGLSPELVSYYARLQNGLLAQGLLRTDGGGPDTPFSSRDLARNFLRIAFYEEYADAGGRLIARESASKMHRWAKPVRLTIEFGPSVSAAKRTRDSNELRSFAGRLSRASGHPVSVTSRPNFYVFVVSESERRALGPRLRQIMPNISRTALNTVINLPESTYCLAFATDPEQDGTYNQAVAIIRAEHPDLLRASCIQEEVAQGLGLSNDYPLARPSIFNDDEEFGFLTRHDELLLGMLYDERLRPGMSEDEARPIVGTIARELMGDEA</sequence>
<feature type="chain" id="PRO_5032412784" evidence="2">
    <location>
        <begin position="20"/>
        <end position="314"/>
    </location>
</feature>
<comment type="caution">
    <text evidence="3">The sequence shown here is derived from an EMBL/GenBank/DDBJ whole genome shotgun (WGS) entry which is preliminary data.</text>
</comment>
<gene>
    <name evidence="3" type="ORF">GQE99_15525</name>
</gene>
<reference evidence="3 4" key="1">
    <citation type="submission" date="2019-12" db="EMBL/GenBank/DDBJ databases">
        <title>Maritimibacter sp. nov. sp. isolated from sea sand.</title>
        <authorList>
            <person name="Kim J."/>
            <person name="Jeong S.E."/>
            <person name="Jung H.S."/>
            <person name="Jeon C.O."/>
        </authorList>
    </citation>
    <scope>NUCLEOTIDE SEQUENCE [LARGE SCALE GENOMIC DNA]</scope>
    <source>
        <strain evidence="3 4">DP07</strain>
    </source>
</reference>
<proteinExistence type="predicted"/>
<evidence type="ECO:0000313" key="4">
    <source>
        <dbReference type="Proteomes" id="UP000467322"/>
    </source>
</evidence>
<organism evidence="3 4">
    <name type="scientific">Maritimibacter harenae</name>
    <dbReference type="NCBI Taxonomy" id="2606218"/>
    <lineage>
        <taxon>Bacteria</taxon>
        <taxon>Pseudomonadati</taxon>
        <taxon>Pseudomonadota</taxon>
        <taxon>Alphaproteobacteria</taxon>
        <taxon>Rhodobacterales</taxon>
        <taxon>Roseobacteraceae</taxon>
        <taxon>Maritimibacter</taxon>
    </lineage>
</organism>
<dbReference type="PROSITE" id="PS51257">
    <property type="entry name" value="PROKAR_LIPOPROTEIN"/>
    <property type="match status" value="1"/>
</dbReference>